<accession>A0ABT9C0H3</accession>
<reference evidence="1 2" key="1">
    <citation type="submission" date="2023-07" db="EMBL/GenBank/DDBJ databases">
        <title>Identification of four novel Pseudomonas species associated with bacterial leaf spot of cucurbits.</title>
        <authorList>
            <person name="Fullem K.R."/>
        </authorList>
    </citation>
    <scope>NUCLEOTIDE SEQUENCE [LARGE SCALE GENOMIC DNA]</scope>
    <source>
        <strain evidence="1 2">K18</strain>
    </source>
</reference>
<comment type="caution">
    <text evidence="1">The sequence shown here is derived from an EMBL/GenBank/DDBJ whole genome shotgun (WGS) entry which is preliminary data.</text>
</comment>
<protein>
    <recommendedName>
        <fullName evidence="3">WGR domain-containing protein</fullName>
    </recommendedName>
</protein>
<gene>
    <name evidence="1" type="ORF">Q6A48_09270</name>
</gene>
<sequence>MAKTVLRVRLDAISFYLNTESSSPGIGHRNRYRLFKTDNYGRDKLGWIQVGSMAGQELVALDTDRARFKACEKLFLSKKPHQYGQYGDIRGQPGKCEGEAFPLRVMSRP</sequence>
<keyword evidence="2" id="KW-1185">Reference proteome</keyword>
<name>A0ABT9C0H3_9PSED</name>
<dbReference type="Proteomes" id="UP001228019">
    <property type="component" value="Unassembled WGS sequence"/>
</dbReference>
<proteinExistence type="predicted"/>
<evidence type="ECO:0008006" key="3">
    <source>
        <dbReference type="Google" id="ProtNLM"/>
    </source>
</evidence>
<dbReference type="EMBL" id="JAUQOP010000009">
    <property type="protein sequence ID" value="MDO7897088.1"/>
    <property type="molecule type" value="Genomic_DNA"/>
</dbReference>
<evidence type="ECO:0000313" key="2">
    <source>
        <dbReference type="Proteomes" id="UP001228019"/>
    </source>
</evidence>
<evidence type="ECO:0000313" key="1">
    <source>
        <dbReference type="EMBL" id="MDO7897088.1"/>
    </source>
</evidence>
<dbReference type="RefSeq" id="WP_304553750.1">
    <property type="nucleotide sequence ID" value="NZ_JAUQOP010000009.1"/>
</dbReference>
<organism evidence="1 2">
    <name type="scientific">Pseudomonas citrulli</name>
    <dbReference type="NCBI Taxonomy" id="3064347"/>
    <lineage>
        <taxon>Bacteria</taxon>
        <taxon>Pseudomonadati</taxon>
        <taxon>Pseudomonadota</taxon>
        <taxon>Gammaproteobacteria</taxon>
        <taxon>Pseudomonadales</taxon>
        <taxon>Pseudomonadaceae</taxon>
        <taxon>Pseudomonas</taxon>
    </lineage>
</organism>